<protein>
    <submittedName>
        <fullName evidence="1">Uncharacterized protein</fullName>
    </submittedName>
</protein>
<dbReference type="RefSeq" id="WP_264555020.1">
    <property type="nucleotide sequence ID" value="NZ_CP109979.1"/>
</dbReference>
<gene>
    <name evidence="1" type="ORF">ACFQL7_05320</name>
</gene>
<dbReference type="EMBL" id="JBHTAX010000001">
    <property type="protein sequence ID" value="MFC7189321.1"/>
    <property type="molecule type" value="Genomic_DNA"/>
</dbReference>
<proteinExistence type="predicted"/>
<name>A0ABD5YJ06_9EURY</name>
<evidence type="ECO:0000313" key="2">
    <source>
        <dbReference type="Proteomes" id="UP001596417"/>
    </source>
</evidence>
<sequence length="66" mass="6995">MLQHNYLNVLSGDVAKATATNTYGIMGHIDGCHLDAQVNVHTVTGTLTYLGKCAGNDESSHPVNPQ</sequence>
<keyword evidence="2" id="KW-1185">Reference proteome</keyword>
<dbReference type="Proteomes" id="UP001596417">
    <property type="component" value="Unassembled WGS sequence"/>
</dbReference>
<accession>A0ABD5YJ06</accession>
<dbReference type="AlphaFoldDB" id="A0ABD5YJ06"/>
<dbReference type="GeneID" id="76198893"/>
<reference evidence="1 2" key="1">
    <citation type="journal article" date="2019" name="Int. J. Syst. Evol. Microbiol.">
        <title>The Global Catalogue of Microorganisms (GCM) 10K type strain sequencing project: providing services to taxonomists for standard genome sequencing and annotation.</title>
        <authorList>
            <consortium name="The Broad Institute Genomics Platform"/>
            <consortium name="The Broad Institute Genome Sequencing Center for Infectious Disease"/>
            <person name="Wu L."/>
            <person name="Ma J."/>
        </authorList>
    </citation>
    <scope>NUCLEOTIDE SEQUENCE [LARGE SCALE GENOMIC DNA]</scope>
    <source>
        <strain evidence="1 2">RDMS1</strain>
    </source>
</reference>
<comment type="caution">
    <text evidence="1">The sequence shown here is derived from an EMBL/GenBank/DDBJ whole genome shotgun (WGS) entry which is preliminary data.</text>
</comment>
<evidence type="ECO:0000313" key="1">
    <source>
        <dbReference type="EMBL" id="MFC7189321.1"/>
    </source>
</evidence>
<organism evidence="1 2">
    <name type="scientific">Halocatena marina</name>
    <dbReference type="NCBI Taxonomy" id="2934937"/>
    <lineage>
        <taxon>Archaea</taxon>
        <taxon>Methanobacteriati</taxon>
        <taxon>Methanobacteriota</taxon>
        <taxon>Stenosarchaea group</taxon>
        <taxon>Halobacteria</taxon>
        <taxon>Halobacteriales</taxon>
        <taxon>Natronomonadaceae</taxon>
        <taxon>Halocatena</taxon>
    </lineage>
</organism>